<dbReference type="SUPFAM" id="SSF48008">
    <property type="entry name" value="GntR ligand-binding domain-like"/>
    <property type="match status" value="1"/>
</dbReference>
<dbReference type="PANTHER" id="PTHR43537">
    <property type="entry name" value="TRANSCRIPTIONAL REGULATOR, GNTR FAMILY"/>
    <property type="match status" value="1"/>
</dbReference>
<dbReference type="Gene3D" id="1.10.10.10">
    <property type="entry name" value="Winged helix-like DNA-binding domain superfamily/Winged helix DNA-binding domain"/>
    <property type="match status" value="1"/>
</dbReference>
<dbReference type="SMART" id="SM00895">
    <property type="entry name" value="FCD"/>
    <property type="match status" value="1"/>
</dbReference>
<dbReference type="InterPro" id="IPR011711">
    <property type="entry name" value="GntR_C"/>
</dbReference>
<dbReference type="PROSITE" id="PS50949">
    <property type="entry name" value="HTH_GNTR"/>
    <property type="match status" value="1"/>
</dbReference>
<organism evidence="5 6">
    <name type="scientific">Neomoorella glycerini</name>
    <dbReference type="NCBI Taxonomy" id="55779"/>
    <lineage>
        <taxon>Bacteria</taxon>
        <taxon>Bacillati</taxon>
        <taxon>Bacillota</taxon>
        <taxon>Clostridia</taxon>
        <taxon>Neomoorellales</taxon>
        <taxon>Neomoorellaceae</taxon>
        <taxon>Neomoorella</taxon>
    </lineage>
</organism>
<dbReference type="Gene3D" id="1.20.120.530">
    <property type="entry name" value="GntR ligand-binding domain-like"/>
    <property type="match status" value="1"/>
</dbReference>
<evidence type="ECO:0000256" key="1">
    <source>
        <dbReference type="ARBA" id="ARBA00023015"/>
    </source>
</evidence>
<reference evidence="5 6" key="1">
    <citation type="submission" date="2019-11" db="EMBL/GenBank/DDBJ databases">
        <title>Genome sequence of Moorella glycerini DSM11254.</title>
        <authorList>
            <person name="Poehlein A."/>
            <person name="Boeer T."/>
            <person name="Daniel R."/>
        </authorList>
    </citation>
    <scope>NUCLEOTIDE SEQUENCE [LARGE SCALE GENOMIC DNA]</scope>
    <source>
        <strain evidence="5 6">DSM 11254</strain>
    </source>
</reference>
<dbReference type="CDD" id="cd07377">
    <property type="entry name" value="WHTH_GntR"/>
    <property type="match status" value="1"/>
</dbReference>
<dbReference type="InterPro" id="IPR036390">
    <property type="entry name" value="WH_DNA-bd_sf"/>
</dbReference>
<evidence type="ECO:0000259" key="4">
    <source>
        <dbReference type="PROSITE" id="PS50949"/>
    </source>
</evidence>
<dbReference type="SMART" id="SM00345">
    <property type="entry name" value="HTH_GNTR"/>
    <property type="match status" value="1"/>
</dbReference>
<dbReference type="SUPFAM" id="SSF46785">
    <property type="entry name" value="Winged helix' DNA-binding domain"/>
    <property type="match status" value="1"/>
</dbReference>
<dbReference type="RefSeq" id="WP_211662071.1">
    <property type="nucleotide sequence ID" value="NZ_CP046244.1"/>
</dbReference>
<protein>
    <submittedName>
        <fullName evidence="5">HTH-type transcriptional regulator McbR</fullName>
    </submittedName>
</protein>
<keyword evidence="6" id="KW-1185">Reference proteome</keyword>
<dbReference type="AlphaFoldDB" id="A0A6I5ZNQ9"/>
<dbReference type="InterPro" id="IPR036388">
    <property type="entry name" value="WH-like_DNA-bd_sf"/>
</dbReference>
<proteinExistence type="predicted"/>
<keyword evidence="2" id="KW-0238">DNA-binding</keyword>
<dbReference type="Pfam" id="PF07729">
    <property type="entry name" value="FCD"/>
    <property type="match status" value="1"/>
</dbReference>
<evidence type="ECO:0000313" key="6">
    <source>
        <dbReference type="Proteomes" id="UP000425916"/>
    </source>
</evidence>
<dbReference type="Proteomes" id="UP000425916">
    <property type="component" value="Chromosome"/>
</dbReference>
<dbReference type="GO" id="GO:0003677">
    <property type="term" value="F:DNA binding"/>
    <property type="evidence" value="ECO:0007669"/>
    <property type="project" value="UniProtKB-KW"/>
</dbReference>
<dbReference type="GO" id="GO:0003700">
    <property type="term" value="F:DNA-binding transcription factor activity"/>
    <property type="evidence" value="ECO:0007669"/>
    <property type="project" value="InterPro"/>
</dbReference>
<feature type="domain" description="HTH gntR-type" evidence="4">
    <location>
        <begin position="11"/>
        <end position="78"/>
    </location>
</feature>
<name>A0A6I5ZNQ9_9FIRM</name>
<evidence type="ECO:0000313" key="5">
    <source>
        <dbReference type="EMBL" id="QGP91503.1"/>
    </source>
</evidence>
<evidence type="ECO:0000256" key="3">
    <source>
        <dbReference type="ARBA" id="ARBA00023163"/>
    </source>
</evidence>
<dbReference type="InterPro" id="IPR008920">
    <property type="entry name" value="TF_FadR/GntR_C"/>
</dbReference>
<accession>A0A6I5ZNQ9</accession>
<dbReference type="PANTHER" id="PTHR43537:SF24">
    <property type="entry name" value="GLUCONATE OPERON TRANSCRIPTIONAL REPRESSOR"/>
    <property type="match status" value="1"/>
</dbReference>
<dbReference type="EMBL" id="CP046244">
    <property type="protein sequence ID" value="QGP91503.1"/>
    <property type="molecule type" value="Genomic_DNA"/>
</dbReference>
<dbReference type="Pfam" id="PF00392">
    <property type="entry name" value="GntR"/>
    <property type="match status" value="1"/>
</dbReference>
<dbReference type="InterPro" id="IPR000524">
    <property type="entry name" value="Tscrpt_reg_HTH_GntR"/>
</dbReference>
<gene>
    <name evidence="5" type="primary">mcbR</name>
    <name evidence="5" type="ORF">MGLY_08380</name>
</gene>
<evidence type="ECO:0000256" key="2">
    <source>
        <dbReference type="ARBA" id="ARBA00023125"/>
    </source>
</evidence>
<keyword evidence="1" id="KW-0805">Transcription regulation</keyword>
<sequence length="227" mass="26026">MSSLTTPLQWKTKTEMIYNMLREAIVSGELKPGERIVLRKIASDLGVSAIPVREAIKQLEAEGLVDVSAHSEVTVSRLSEKDFRELSSIRVVLEAYATRLTAEKITPEILTELEQQIKEMEACVQNDDYRRYGILNRRFHQTIYAHCGNEQLKKLIDDLTIRTDRARALFAYNRSRFKESLKEHQAIVRAMANGRPEEAERVMAEQKRIALEMFLKYSQGNPPEGDS</sequence>
<keyword evidence="3" id="KW-0804">Transcription</keyword>